<evidence type="ECO:0008006" key="3">
    <source>
        <dbReference type="Google" id="ProtNLM"/>
    </source>
</evidence>
<dbReference type="EMBL" id="BMOD01000001">
    <property type="protein sequence ID" value="GGJ21817.1"/>
    <property type="molecule type" value="Genomic_DNA"/>
</dbReference>
<dbReference type="RefSeq" id="WP_188999329.1">
    <property type="nucleotide sequence ID" value="NZ_BMOD01000001.1"/>
</dbReference>
<evidence type="ECO:0000313" key="1">
    <source>
        <dbReference type="EMBL" id="GGJ21817.1"/>
    </source>
</evidence>
<evidence type="ECO:0000313" key="2">
    <source>
        <dbReference type="Proteomes" id="UP000632222"/>
    </source>
</evidence>
<dbReference type="SUPFAM" id="SSF46785">
    <property type="entry name" value="Winged helix' DNA-binding domain"/>
    <property type="match status" value="1"/>
</dbReference>
<dbReference type="Proteomes" id="UP000632222">
    <property type="component" value="Unassembled WGS sequence"/>
</dbReference>
<protein>
    <recommendedName>
        <fullName evidence="3">ArsR family transcriptional regulator</fullName>
    </recommendedName>
</protein>
<organism evidence="1 2">
    <name type="scientific">Deinococcus roseus</name>
    <dbReference type="NCBI Taxonomy" id="392414"/>
    <lineage>
        <taxon>Bacteria</taxon>
        <taxon>Thermotogati</taxon>
        <taxon>Deinococcota</taxon>
        <taxon>Deinococci</taxon>
        <taxon>Deinococcales</taxon>
        <taxon>Deinococcaceae</taxon>
        <taxon>Deinococcus</taxon>
    </lineage>
</organism>
<proteinExistence type="predicted"/>
<dbReference type="InterPro" id="IPR036388">
    <property type="entry name" value="WH-like_DNA-bd_sf"/>
</dbReference>
<name>A0ABQ2CUN0_9DEIO</name>
<keyword evidence="2" id="KW-1185">Reference proteome</keyword>
<dbReference type="InterPro" id="IPR036390">
    <property type="entry name" value="WH_DNA-bd_sf"/>
</dbReference>
<gene>
    <name evidence="1" type="ORF">GCM10008938_05080</name>
</gene>
<sequence>MSSLQVNTPELAAFLMDPIKRVRLVPFLGKENTIKQAASELGISISLMHHHAQKMLDLGLIQVVSEVPRKGKAIFWYRSVADAFYVPFSLTPFETLQAAFLKSEAPWQERLIRGLLKDALHLEEPGKAWGVLIRRDQHGDFDVTTSLGPDQEATNLPGAQWSSWTEIHLTPEEALAFREELQQVWLRYRGKQNGQRYLLRLGLAKVVD</sequence>
<reference evidence="2" key="1">
    <citation type="journal article" date="2019" name="Int. J. Syst. Evol. Microbiol.">
        <title>The Global Catalogue of Microorganisms (GCM) 10K type strain sequencing project: providing services to taxonomists for standard genome sequencing and annotation.</title>
        <authorList>
            <consortium name="The Broad Institute Genomics Platform"/>
            <consortium name="The Broad Institute Genome Sequencing Center for Infectious Disease"/>
            <person name="Wu L."/>
            <person name="Ma J."/>
        </authorList>
    </citation>
    <scope>NUCLEOTIDE SEQUENCE [LARGE SCALE GENOMIC DNA]</scope>
    <source>
        <strain evidence="2">JCM 14370</strain>
    </source>
</reference>
<dbReference type="Gene3D" id="1.10.10.10">
    <property type="entry name" value="Winged helix-like DNA-binding domain superfamily/Winged helix DNA-binding domain"/>
    <property type="match status" value="1"/>
</dbReference>
<accession>A0ABQ2CUN0</accession>
<comment type="caution">
    <text evidence="1">The sequence shown here is derived from an EMBL/GenBank/DDBJ whole genome shotgun (WGS) entry which is preliminary data.</text>
</comment>